<dbReference type="GO" id="GO:0005524">
    <property type="term" value="F:ATP binding"/>
    <property type="evidence" value="ECO:0007669"/>
    <property type="project" value="UniProtKB-KW"/>
</dbReference>
<comment type="subcellular location">
    <subcellularLocation>
        <location evidence="1">Membrane</location>
    </subcellularLocation>
</comment>
<dbReference type="SUPFAM" id="SSF47917">
    <property type="entry name" value="C-terminal domain of alpha and beta subunits of F1 ATP synthase"/>
    <property type="match status" value="1"/>
</dbReference>
<dbReference type="PANTHER" id="PTHR15184">
    <property type="entry name" value="ATP SYNTHASE"/>
    <property type="match status" value="1"/>
</dbReference>
<keyword evidence="9" id="KW-0139">CF(1)</keyword>
<evidence type="ECO:0000256" key="5">
    <source>
        <dbReference type="ARBA" id="ARBA00022840"/>
    </source>
</evidence>
<dbReference type="PATRIC" id="fig|1618577.3.peg.462"/>
<name>A0A0G0U9X4_9BACT</name>
<keyword evidence="7" id="KW-0406">Ion transport</keyword>
<accession>A0A0G0U9X4</accession>
<feature type="domain" description="ATP synthase A/B type C-terminal" evidence="12">
    <location>
        <begin position="352"/>
        <end position="414"/>
    </location>
</feature>
<feature type="domain" description="ATPase F1/V1/A1 complex alpha/beta subunit nucleotide-binding" evidence="11">
    <location>
        <begin position="130"/>
        <end position="346"/>
    </location>
</feature>
<dbReference type="InterPro" id="IPR027417">
    <property type="entry name" value="P-loop_NTPase"/>
</dbReference>
<evidence type="ECO:0000256" key="9">
    <source>
        <dbReference type="ARBA" id="ARBA00023196"/>
    </source>
</evidence>
<keyword evidence="3" id="KW-0813">Transport</keyword>
<dbReference type="EMBL" id="LCAE01000034">
    <property type="protein sequence ID" value="KKR85804.1"/>
    <property type="molecule type" value="Genomic_DNA"/>
</dbReference>
<evidence type="ECO:0000256" key="4">
    <source>
        <dbReference type="ARBA" id="ARBA00022741"/>
    </source>
</evidence>
<evidence type="ECO:0000313" key="14">
    <source>
        <dbReference type="Proteomes" id="UP000033858"/>
    </source>
</evidence>
<evidence type="ECO:0000313" key="13">
    <source>
        <dbReference type="EMBL" id="KKR85804.1"/>
    </source>
</evidence>
<evidence type="ECO:0000256" key="7">
    <source>
        <dbReference type="ARBA" id="ARBA00023065"/>
    </source>
</evidence>
<dbReference type="Gene3D" id="2.40.10.170">
    <property type="match status" value="1"/>
</dbReference>
<evidence type="ECO:0000256" key="8">
    <source>
        <dbReference type="ARBA" id="ARBA00023136"/>
    </source>
</evidence>
<dbReference type="InterPro" id="IPR050053">
    <property type="entry name" value="ATPase_alpha/beta_chains"/>
</dbReference>
<comment type="similarity">
    <text evidence="2">Belongs to the ATPase alpha/beta chains family.</text>
</comment>
<keyword evidence="5" id="KW-0067">ATP-binding</keyword>
<organism evidence="13 14">
    <name type="scientific">Candidatus Woesebacteria bacterium GW2011_GWB1_41_10</name>
    <dbReference type="NCBI Taxonomy" id="1618577"/>
    <lineage>
        <taxon>Bacteria</taxon>
        <taxon>Candidatus Woeseibacteriota</taxon>
    </lineage>
</organism>
<evidence type="ECO:0000259" key="11">
    <source>
        <dbReference type="Pfam" id="PF00006"/>
    </source>
</evidence>
<dbReference type="InterPro" id="IPR055190">
    <property type="entry name" value="ATP-synt_VA_C"/>
</dbReference>
<evidence type="ECO:0000256" key="3">
    <source>
        <dbReference type="ARBA" id="ARBA00022448"/>
    </source>
</evidence>
<dbReference type="AlphaFoldDB" id="A0A0G0U9X4"/>
<dbReference type="Pfam" id="PF00006">
    <property type="entry name" value="ATP-synt_ab"/>
    <property type="match status" value="1"/>
</dbReference>
<dbReference type="Gene3D" id="1.10.1140.10">
    <property type="entry name" value="Bovine Mitochondrial F1-atpase, Atp Synthase Beta Chain, Chain D, domain 3"/>
    <property type="match status" value="1"/>
</dbReference>
<comment type="caution">
    <text evidence="13">The sequence shown here is derived from an EMBL/GenBank/DDBJ whole genome shotgun (WGS) entry which is preliminary data.</text>
</comment>
<dbReference type="InterPro" id="IPR000194">
    <property type="entry name" value="ATPase_F1/V1/A1_a/bsu_nucl-bd"/>
</dbReference>
<gene>
    <name evidence="13" type="ORF">UU32_C0034G0004</name>
</gene>
<keyword evidence="6" id="KW-1278">Translocase</keyword>
<proteinExistence type="inferred from homology"/>
<keyword evidence="4" id="KW-0547">Nucleotide-binding</keyword>
<dbReference type="GO" id="GO:0045259">
    <property type="term" value="C:proton-transporting ATP synthase complex"/>
    <property type="evidence" value="ECO:0007669"/>
    <property type="project" value="UniProtKB-KW"/>
</dbReference>
<dbReference type="GO" id="GO:0046933">
    <property type="term" value="F:proton-transporting ATP synthase activity, rotational mechanism"/>
    <property type="evidence" value="ECO:0007669"/>
    <property type="project" value="TreeGrafter"/>
</dbReference>
<dbReference type="SUPFAM" id="SSF50615">
    <property type="entry name" value="N-terminal domain of alpha and beta subunits of F1 ATP synthase"/>
    <property type="match status" value="1"/>
</dbReference>
<protein>
    <submittedName>
        <fullName evidence="13">ATP synthase subunit beta</fullName>
    </submittedName>
</protein>
<dbReference type="Pfam" id="PF22919">
    <property type="entry name" value="ATP-synt_VA_C"/>
    <property type="match status" value="1"/>
</dbReference>
<dbReference type="Proteomes" id="UP000033858">
    <property type="component" value="Unassembled WGS sequence"/>
</dbReference>
<evidence type="ECO:0000256" key="10">
    <source>
        <dbReference type="ARBA" id="ARBA00023310"/>
    </source>
</evidence>
<dbReference type="InterPro" id="IPR036121">
    <property type="entry name" value="ATPase_F1/V1/A1_a/bsu_N_sf"/>
</dbReference>
<keyword evidence="8" id="KW-0472">Membrane</keyword>
<evidence type="ECO:0000256" key="1">
    <source>
        <dbReference type="ARBA" id="ARBA00004370"/>
    </source>
</evidence>
<dbReference type="Gene3D" id="3.40.50.300">
    <property type="entry name" value="P-loop containing nucleotide triphosphate hydrolases"/>
    <property type="match status" value="1"/>
</dbReference>
<reference evidence="13 14" key="1">
    <citation type="journal article" date="2015" name="Nature">
        <title>rRNA introns, odd ribosomes, and small enigmatic genomes across a large radiation of phyla.</title>
        <authorList>
            <person name="Brown C.T."/>
            <person name="Hug L.A."/>
            <person name="Thomas B.C."/>
            <person name="Sharon I."/>
            <person name="Castelle C.J."/>
            <person name="Singh A."/>
            <person name="Wilkins M.J."/>
            <person name="Williams K.H."/>
            <person name="Banfield J.F."/>
        </authorList>
    </citation>
    <scope>NUCLEOTIDE SEQUENCE [LARGE SCALE GENOMIC DNA]</scope>
</reference>
<evidence type="ECO:0000256" key="2">
    <source>
        <dbReference type="ARBA" id="ARBA00008936"/>
    </source>
</evidence>
<keyword evidence="10" id="KW-0066">ATP synthesis</keyword>
<dbReference type="InterPro" id="IPR024034">
    <property type="entry name" value="ATPase_F1/V1_b/a_C"/>
</dbReference>
<evidence type="ECO:0000259" key="12">
    <source>
        <dbReference type="Pfam" id="PF22919"/>
    </source>
</evidence>
<dbReference type="PANTHER" id="PTHR15184:SF71">
    <property type="entry name" value="ATP SYNTHASE SUBUNIT BETA, MITOCHONDRIAL"/>
    <property type="match status" value="1"/>
</dbReference>
<sequence length="463" mass="50085">MKIKIGKIISVTGQVAEVEFEDTYPTINEVLTLKGDAAVKLYVSQSAGKSVFYCTILVGRRKLARGSVVTGRGETLSMPVGPSLLGRVVDAFGNPIDGKGKIEYSGQREIFSPPSKFKEVASGMEVWETGIKVIDFFAPLVKGGKMGLFGGAGVGKTILLTEIMHNVLNSKNSKGAVSIFAGVGERTREGQEMYEELKESGLLPDVSMVFGQMGENASVRFLTAMSAAALAEYFRDDEKRDVLFFIDNVFRFAQAGSEVSTLTRIVPSEDGYQAALASEMALFHEKVVSKNNEVVSAVEAIYVPSDDLLDAGVQSINPYLDSVITLSRDIYQMGRFPAVDILSTSSRVLSPKMVGEAHYQAVLSAMAILKRAQGLERMVALVGEGELSAENQKIYKTSKKIINYMTQPFFVAESQTGRKGVYIARQETVSDIADILSGKYDSVDASDLLFLGGLTNGLKKTSG</sequence>
<evidence type="ECO:0000256" key="6">
    <source>
        <dbReference type="ARBA" id="ARBA00022967"/>
    </source>
</evidence>
<dbReference type="SUPFAM" id="SSF52540">
    <property type="entry name" value="P-loop containing nucleoside triphosphate hydrolases"/>
    <property type="match status" value="1"/>
</dbReference>